<proteinExistence type="predicted"/>
<reference evidence="2" key="1">
    <citation type="submission" date="2019-08" db="EMBL/GenBank/DDBJ databases">
        <authorList>
            <person name="Kucharzyk K."/>
            <person name="Murdoch R.W."/>
            <person name="Higgins S."/>
            <person name="Loffler F."/>
        </authorList>
    </citation>
    <scope>NUCLEOTIDE SEQUENCE</scope>
</reference>
<organism evidence="2">
    <name type="scientific">bioreactor metagenome</name>
    <dbReference type="NCBI Taxonomy" id="1076179"/>
    <lineage>
        <taxon>unclassified sequences</taxon>
        <taxon>metagenomes</taxon>
        <taxon>ecological metagenomes</taxon>
    </lineage>
</organism>
<dbReference type="AlphaFoldDB" id="A0A644WIB2"/>
<dbReference type="EMBL" id="VSSQ01000855">
    <property type="protein sequence ID" value="MPM02253.1"/>
    <property type="molecule type" value="Genomic_DNA"/>
</dbReference>
<evidence type="ECO:0000313" key="2">
    <source>
        <dbReference type="EMBL" id="MPM02253.1"/>
    </source>
</evidence>
<comment type="caution">
    <text evidence="2">The sequence shown here is derived from an EMBL/GenBank/DDBJ whole genome shotgun (WGS) entry which is preliminary data.</text>
</comment>
<protein>
    <recommendedName>
        <fullName evidence="1">YvlB/LiaX N-terminal domain-containing protein</fullName>
    </recommendedName>
</protein>
<sequence length="136" mass="15058">MSEERQRILHLLSIGKLTVDEAEKLLTAFENTSKPAAPVSDVRGKYLYVQVEPKEGKSTERVSVKVPLALVKAGLNISKLIPIEAQEKVQASMHESGMSFDFSSISTQNMDEILEALEQMSVDVDSDESSVKVFCR</sequence>
<name>A0A644WIB2_9ZZZZ</name>
<evidence type="ECO:0000259" key="1">
    <source>
        <dbReference type="Pfam" id="PF22746"/>
    </source>
</evidence>
<dbReference type="Pfam" id="PF22746">
    <property type="entry name" value="SHOCT-like_DUF2089-C"/>
    <property type="match status" value="1"/>
</dbReference>
<accession>A0A644WIB2</accession>
<gene>
    <name evidence="2" type="ORF">SDC9_48498</name>
</gene>
<feature type="domain" description="YvlB/LiaX N-terminal" evidence="1">
    <location>
        <begin position="3"/>
        <end position="31"/>
    </location>
</feature>
<dbReference type="InterPro" id="IPR053959">
    <property type="entry name" value="YvlB/LiaX_N"/>
</dbReference>